<dbReference type="OrthoDB" id="6617542at2759"/>
<dbReference type="AlphaFoldDB" id="A0A4Y2PDA6"/>
<protein>
    <submittedName>
        <fullName evidence="1">Uncharacterized protein</fullName>
    </submittedName>
</protein>
<name>A0A4Y2PDA6_ARAVE</name>
<proteinExistence type="predicted"/>
<comment type="caution">
    <text evidence="1">The sequence shown here is derived from an EMBL/GenBank/DDBJ whole genome shotgun (WGS) entry which is preliminary data.</text>
</comment>
<organism evidence="1 2">
    <name type="scientific">Araneus ventricosus</name>
    <name type="common">Orbweaver spider</name>
    <name type="synonym">Epeira ventricosa</name>
    <dbReference type="NCBI Taxonomy" id="182803"/>
    <lineage>
        <taxon>Eukaryota</taxon>
        <taxon>Metazoa</taxon>
        <taxon>Ecdysozoa</taxon>
        <taxon>Arthropoda</taxon>
        <taxon>Chelicerata</taxon>
        <taxon>Arachnida</taxon>
        <taxon>Araneae</taxon>
        <taxon>Araneomorphae</taxon>
        <taxon>Entelegynae</taxon>
        <taxon>Araneoidea</taxon>
        <taxon>Araneidae</taxon>
        <taxon>Araneus</taxon>
    </lineage>
</organism>
<dbReference type="Proteomes" id="UP000499080">
    <property type="component" value="Unassembled WGS sequence"/>
</dbReference>
<evidence type="ECO:0000313" key="1">
    <source>
        <dbReference type="EMBL" id="GBN48006.1"/>
    </source>
</evidence>
<keyword evidence="2" id="KW-1185">Reference proteome</keyword>
<reference evidence="1 2" key="1">
    <citation type="journal article" date="2019" name="Sci. Rep.">
        <title>Orb-weaving spider Araneus ventricosus genome elucidates the spidroin gene catalogue.</title>
        <authorList>
            <person name="Kono N."/>
            <person name="Nakamura H."/>
            <person name="Ohtoshi R."/>
            <person name="Moran D.A.P."/>
            <person name="Shinohara A."/>
            <person name="Yoshida Y."/>
            <person name="Fujiwara M."/>
            <person name="Mori M."/>
            <person name="Tomita M."/>
            <person name="Arakawa K."/>
        </authorList>
    </citation>
    <scope>NUCLEOTIDE SEQUENCE [LARGE SCALE GENOMIC DNA]</scope>
</reference>
<sequence>MLREDSEEWVSIDEDIPVAATVTDLEIFQDVCEQDQVIKVYDSDGNESIEENPTTNVEMRQAHDILKRGVQYRSTNFKKTIRLRTIYK</sequence>
<accession>A0A4Y2PDA6</accession>
<evidence type="ECO:0000313" key="2">
    <source>
        <dbReference type="Proteomes" id="UP000499080"/>
    </source>
</evidence>
<dbReference type="EMBL" id="BGPR01010786">
    <property type="protein sequence ID" value="GBN48006.1"/>
    <property type="molecule type" value="Genomic_DNA"/>
</dbReference>
<gene>
    <name evidence="1" type="ORF">AVEN_243066_1</name>
</gene>